<evidence type="ECO:0000313" key="2">
    <source>
        <dbReference type="EMBL" id="HGM07135.1"/>
    </source>
</evidence>
<dbReference type="Pfam" id="PF01917">
    <property type="entry name" value="Flagellin_arch-type"/>
    <property type="match status" value="1"/>
</dbReference>
<comment type="caution">
    <text evidence="2">The sequence shown here is derived from an EMBL/GenBank/DDBJ whole genome shotgun (WGS) entry which is preliminary data.</text>
</comment>
<protein>
    <recommendedName>
        <fullName evidence="3">Flagellin</fullName>
    </recommendedName>
</protein>
<proteinExistence type="predicted"/>
<name>A0A7C4H522_9CREN</name>
<evidence type="ECO:0008006" key="3">
    <source>
        <dbReference type="Google" id="ProtNLM"/>
    </source>
</evidence>
<dbReference type="GO" id="GO:0005198">
    <property type="term" value="F:structural molecule activity"/>
    <property type="evidence" value="ECO:0007669"/>
    <property type="project" value="InterPro"/>
</dbReference>
<keyword evidence="1" id="KW-0472">Membrane</keyword>
<dbReference type="InterPro" id="IPR002774">
    <property type="entry name" value="Flagellin_arc-type"/>
</dbReference>
<dbReference type="AlphaFoldDB" id="A0A7C4H522"/>
<organism evidence="2">
    <name type="scientific">Ignisphaera aggregans</name>
    <dbReference type="NCBI Taxonomy" id="334771"/>
    <lineage>
        <taxon>Archaea</taxon>
        <taxon>Thermoproteota</taxon>
        <taxon>Thermoprotei</taxon>
        <taxon>Desulfurococcales</taxon>
        <taxon>Desulfurococcaceae</taxon>
        <taxon>Ignisphaera</taxon>
    </lineage>
</organism>
<reference evidence="2" key="1">
    <citation type="journal article" date="2020" name="mSystems">
        <title>Genome- and Community-Level Interaction Insights into Carbon Utilization and Element Cycling Functions of Hydrothermarchaeota in Hydrothermal Sediment.</title>
        <authorList>
            <person name="Zhou Z."/>
            <person name="Liu Y."/>
            <person name="Xu W."/>
            <person name="Pan J."/>
            <person name="Luo Z.H."/>
            <person name="Li M."/>
        </authorList>
    </citation>
    <scope>NUCLEOTIDE SEQUENCE [LARGE SCALE GENOMIC DNA]</scope>
    <source>
        <strain evidence="2">SpSt-658</strain>
    </source>
</reference>
<dbReference type="GO" id="GO:0097588">
    <property type="term" value="P:archaeal or bacterial-type flagellum-dependent cell motility"/>
    <property type="evidence" value="ECO:0007669"/>
    <property type="project" value="InterPro"/>
</dbReference>
<gene>
    <name evidence="2" type="ORF">ENU31_01810</name>
</gene>
<keyword evidence="1" id="KW-1133">Transmembrane helix</keyword>
<evidence type="ECO:0000256" key="1">
    <source>
        <dbReference type="SAM" id="Phobius"/>
    </source>
</evidence>
<keyword evidence="1" id="KW-0812">Transmembrane</keyword>
<feature type="transmembrane region" description="Helical" evidence="1">
    <location>
        <begin position="6"/>
        <end position="28"/>
    </location>
</feature>
<dbReference type="EMBL" id="DTCA01000059">
    <property type="protein sequence ID" value="HGM07135.1"/>
    <property type="molecule type" value="Genomic_DNA"/>
</dbReference>
<sequence length="163" mass="18208">MVSETISISIIVVAGIIIASAIATTLLVQMNTIDSVVKLSLRNARERLETSIKIVSVALNVSRNDGSRYFILYIKNIGNRDVSLINVNLIDIYIDDGYTQNLYRYNRTCSIGCWNYTEVVVDGVWSKGETLIVKLYNGTQYRVPFNVKVVLPNGIGDEYVYSG</sequence>
<accession>A0A7C4H522</accession>